<dbReference type="PANTHER" id="PTHR13179:SF8">
    <property type="entry name" value="GATOR COMPLEX PROTEIN DEPDC5"/>
    <property type="match status" value="1"/>
</dbReference>
<dbReference type="InterPro" id="IPR036390">
    <property type="entry name" value="WH_DNA-bd_sf"/>
</dbReference>
<evidence type="ECO:0000256" key="2">
    <source>
        <dbReference type="ARBA" id="ARBA00005643"/>
    </source>
</evidence>
<evidence type="ECO:0000259" key="5">
    <source>
        <dbReference type="PROSITE" id="PS50186"/>
    </source>
</evidence>
<comment type="similarity">
    <text evidence="2">Belongs to the IML1 family.</text>
</comment>
<dbReference type="OMA" id="RTWHFKR"/>
<dbReference type="GO" id="GO:1904262">
    <property type="term" value="P:negative regulation of TORC1 signaling"/>
    <property type="evidence" value="ECO:0007669"/>
    <property type="project" value="TreeGrafter"/>
</dbReference>
<sequence>MSRELEMYDVNGLNYASKMLYHFLPELFNRWKEINANHLVTVVLCGRLNGNKKYKDIYKVVFEWESTSDWSSFLMTIRTGVFQFWEEVFTRKIIEGSLYIDYEISSTINGCILEATNLALNIYDKHYIDRDFSKTGLSIVYVTAGNGYFEVERDLFAITKRRLVDAGIGLDVVCLAKTPLFTPPLFKINLNDGRFNYAIPHWIDCSFYDQNKLKNDFRYSLDQLEEYIQGDEDDSDLLNKIPTLESTYVENVEKNKAFINNSQDTKEIDYDLFDELLFKENNVRTPAFSIHEISFKSKRTFLSEIDEISSNLSQTSPSYNSISKAVPINSLGRIVSYNLQFSSPESPSKSPMKRFLVNPMNPTPVNKTMSSYRRRWQFAFPQSIDPRNSISVTKWKSLTKPACFPLTTDFLPSIDQLSDEYKEYTYTIYPNDENIFLSGYRTSISNLLEELVGQRLSQGFQLIEKFYENSEERNSSTPTLGISKIIDDGQWHTYFVSLGDQVHQLSLNGGENIEVKRFVKKNKKVYGNQIYEFNILYNNRAFHEERCVNFSQPSITNYNWNYLDHLIAGYHNDLTETLKYWRSRFILIPLAALPHSLLGRESLNDEELRLNGFFKFIQIFKKYKINNEQTKSLAQAKNFEILADLGIAISTFRLSAYVSSESGTLESQNFNDFNESVTKDITVHEVASLMQHPTLGVSIKDRRWHWWLHKRVFTGSEFIDWALKSFKDISTREEALAYGNVLIEKGLFEHVSQSHLLIDGHNFYRLNHEFDQVAFNSTLIQGSQDKEKGDRGVVRWFNKFVSSKSRMENETQRRKIVCSRKIFIDIDPLKKTNRMEWAVLHYDAAHNPKICYHFTLNWLVCTAKLMEDMIKSMTQKAYQCGFALVEAPAESIQQTNNRNPFHAPLQIKLSCAPPSYKEISAKINLKIPPTYFEEELVKKFDFILDLEADERFPTQVERIFSYERSPVEYTQYVHRSGEVFVQLVGNGQPILWTENRLFISKQKTKPKCANLFNELSEFCSNQSALTEFWNERVKILISDAGFDILLDEVAVEDQTDTDGSLKRRSSLSFRKASNRENVIHIFNK</sequence>
<dbReference type="InterPro" id="IPR045838">
    <property type="entry name" value="DEPDC5_CTD"/>
</dbReference>
<dbReference type="Pfam" id="PF00610">
    <property type="entry name" value="DEP"/>
    <property type="match status" value="1"/>
</dbReference>
<dbReference type="Proteomes" id="UP000030755">
    <property type="component" value="Unassembled WGS sequence"/>
</dbReference>
<dbReference type="Gene3D" id="1.10.10.10">
    <property type="entry name" value="Winged helix-like DNA-binding domain superfamily/Winged helix DNA-binding domain"/>
    <property type="match status" value="1"/>
</dbReference>
<evidence type="ECO:0000313" key="7">
    <source>
        <dbReference type="Proteomes" id="UP000030755"/>
    </source>
</evidence>
<dbReference type="OrthoDB" id="39497at2759"/>
<evidence type="ECO:0000256" key="1">
    <source>
        <dbReference type="ARBA" id="ARBA00004148"/>
    </source>
</evidence>
<comment type="subcellular location">
    <subcellularLocation>
        <location evidence="1">Vacuole membrane</location>
        <topology evidence="1">Peripheral membrane protein</topology>
    </subcellularLocation>
</comment>
<dbReference type="InterPro" id="IPR000591">
    <property type="entry name" value="DEP_dom"/>
</dbReference>
<dbReference type="AlphaFoldDB" id="A0A075B3J2"/>
<dbReference type="PANTHER" id="PTHR13179">
    <property type="entry name" value="DEP DOMAIN CONTAINING PROTEIN 5"/>
    <property type="match status" value="1"/>
</dbReference>
<dbReference type="PROSITE" id="PS50186">
    <property type="entry name" value="DEP"/>
    <property type="match status" value="1"/>
</dbReference>
<dbReference type="HOGENOM" id="CLU_304696_0_0_1"/>
<accession>A0A075B3J2</accession>
<dbReference type="GO" id="GO:0005774">
    <property type="term" value="C:vacuolar membrane"/>
    <property type="evidence" value="ECO:0007669"/>
    <property type="project" value="UniProtKB-SubCell"/>
</dbReference>
<dbReference type="Pfam" id="PF19418">
    <property type="entry name" value="DEPDC5_CTD"/>
    <property type="match status" value="1"/>
</dbReference>
<reference evidence="6 7" key="1">
    <citation type="journal article" date="2013" name="Curr. Biol.">
        <title>Shared signatures of parasitism and phylogenomics unite Cryptomycota and microsporidia.</title>
        <authorList>
            <person name="James T.Y."/>
            <person name="Pelin A."/>
            <person name="Bonen L."/>
            <person name="Ahrendt S."/>
            <person name="Sain D."/>
            <person name="Corradi N."/>
            <person name="Stajich J.E."/>
        </authorList>
    </citation>
    <scope>NUCLEOTIDE SEQUENCE [LARGE SCALE GENOMIC DNA]</scope>
    <source>
        <strain evidence="6 7">CSF55</strain>
    </source>
</reference>
<organism evidence="6 7">
    <name type="scientific">Rozella allomycis (strain CSF55)</name>
    <dbReference type="NCBI Taxonomy" id="988480"/>
    <lineage>
        <taxon>Eukaryota</taxon>
        <taxon>Fungi</taxon>
        <taxon>Fungi incertae sedis</taxon>
        <taxon>Cryptomycota</taxon>
        <taxon>Cryptomycota incertae sedis</taxon>
        <taxon>Rozella</taxon>
    </lineage>
</organism>
<dbReference type="SUPFAM" id="SSF46785">
    <property type="entry name" value="Winged helix' DNA-binding domain"/>
    <property type="match status" value="1"/>
</dbReference>
<dbReference type="Pfam" id="PF12257">
    <property type="entry name" value="IML1"/>
    <property type="match status" value="1"/>
</dbReference>
<evidence type="ECO:0000256" key="4">
    <source>
        <dbReference type="ARBA" id="ARBA00021881"/>
    </source>
</evidence>
<proteinExistence type="inferred from homology"/>
<evidence type="ECO:0000256" key="3">
    <source>
        <dbReference type="ARBA" id="ARBA00018529"/>
    </source>
</evidence>
<name>A0A075B3J2_ROZAC</name>
<protein>
    <recommendedName>
        <fullName evidence="3">Vacuolar membrane-associated protein IML1</fullName>
    </recommendedName>
    <alternativeName>
        <fullName evidence="4">Vacuolar membrane-associated protein iml1</fullName>
    </alternativeName>
</protein>
<keyword evidence="7" id="KW-1185">Reference proteome</keyword>
<dbReference type="STRING" id="988480.A0A075B3J2"/>
<dbReference type="EMBL" id="KE560384">
    <property type="protein sequence ID" value="EPZ36957.1"/>
    <property type="molecule type" value="Genomic_DNA"/>
</dbReference>
<dbReference type="GO" id="GO:0010508">
    <property type="term" value="P:positive regulation of autophagy"/>
    <property type="evidence" value="ECO:0007669"/>
    <property type="project" value="TreeGrafter"/>
</dbReference>
<dbReference type="InterPro" id="IPR027244">
    <property type="entry name" value="IML1"/>
</dbReference>
<feature type="domain" description="DEP" evidence="5">
    <location>
        <begin position="693"/>
        <end position="768"/>
    </location>
</feature>
<dbReference type="GO" id="GO:0035556">
    <property type="term" value="P:intracellular signal transduction"/>
    <property type="evidence" value="ECO:0007669"/>
    <property type="project" value="InterPro"/>
</dbReference>
<dbReference type="GO" id="GO:1990130">
    <property type="term" value="C:GATOR1 complex"/>
    <property type="evidence" value="ECO:0007669"/>
    <property type="project" value="TreeGrafter"/>
</dbReference>
<gene>
    <name evidence="6" type="ORF">O9G_001402</name>
</gene>
<evidence type="ECO:0000313" key="6">
    <source>
        <dbReference type="EMBL" id="EPZ36957.1"/>
    </source>
</evidence>
<dbReference type="GO" id="GO:0005096">
    <property type="term" value="F:GTPase activator activity"/>
    <property type="evidence" value="ECO:0007669"/>
    <property type="project" value="InterPro"/>
</dbReference>
<dbReference type="SMART" id="SM00049">
    <property type="entry name" value="DEP"/>
    <property type="match status" value="1"/>
</dbReference>
<dbReference type="InterPro" id="IPR048255">
    <property type="entry name" value="IML1_N"/>
</dbReference>
<dbReference type="InterPro" id="IPR036388">
    <property type="entry name" value="WH-like_DNA-bd_sf"/>
</dbReference>